<feature type="transmembrane region" description="Helical" evidence="1">
    <location>
        <begin position="192"/>
        <end position="209"/>
    </location>
</feature>
<dbReference type="KEGG" id="ssai:N0B31_15545"/>
<evidence type="ECO:0000313" key="2">
    <source>
        <dbReference type="EMBL" id="UWM53547.1"/>
    </source>
</evidence>
<dbReference type="Proteomes" id="UP001057580">
    <property type="component" value="Chromosome"/>
</dbReference>
<keyword evidence="1" id="KW-1133">Transmembrane helix</keyword>
<keyword evidence="1" id="KW-0812">Transmembrane</keyword>
<dbReference type="EMBL" id="CP104003">
    <property type="protein sequence ID" value="UWM53547.1"/>
    <property type="molecule type" value="Genomic_DNA"/>
</dbReference>
<accession>A0A9E7R0T4</accession>
<proteinExistence type="predicted"/>
<protein>
    <submittedName>
        <fullName evidence="2">Uncharacterized protein</fullName>
    </submittedName>
</protein>
<organism evidence="2 3">
    <name type="scientific">Salinirubellus salinus</name>
    <dbReference type="NCBI Taxonomy" id="1364945"/>
    <lineage>
        <taxon>Archaea</taxon>
        <taxon>Methanobacteriati</taxon>
        <taxon>Methanobacteriota</taxon>
        <taxon>Stenosarchaea group</taxon>
        <taxon>Halobacteria</taxon>
        <taxon>Halobacteriales</taxon>
        <taxon>Natronomonadaceae</taxon>
        <taxon>Salinirubellus</taxon>
    </lineage>
</organism>
<reference evidence="2" key="1">
    <citation type="submission" date="2022-09" db="EMBL/GenBank/DDBJ databases">
        <title>Diverse halophilic archaea isolated from saline environments.</title>
        <authorList>
            <person name="Cui H.-L."/>
        </authorList>
    </citation>
    <scope>NUCLEOTIDE SEQUENCE</scope>
    <source>
        <strain evidence="2">ZS-35-S2</strain>
    </source>
</reference>
<evidence type="ECO:0000313" key="3">
    <source>
        <dbReference type="Proteomes" id="UP001057580"/>
    </source>
</evidence>
<name>A0A9E7R0T4_9EURY</name>
<dbReference type="AlphaFoldDB" id="A0A9E7R0T4"/>
<keyword evidence="1" id="KW-0472">Membrane</keyword>
<evidence type="ECO:0000256" key="1">
    <source>
        <dbReference type="SAM" id="Phobius"/>
    </source>
</evidence>
<dbReference type="GeneID" id="74943865"/>
<dbReference type="Pfam" id="PF26448">
    <property type="entry name" value="DUF8127"/>
    <property type="match status" value="1"/>
</dbReference>
<gene>
    <name evidence="2" type="ORF">N0B31_15545</name>
</gene>
<keyword evidence="3" id="KW-1185">Reference proteome</keyword>
<dbReference type="RefSeq" id="WP_260592541.1">
    <property type="nucleotide sequence ID" value="NZ_CP104003.1"/>
</dbReference>
<sequence length="214" mass="22326">MTRSVPARALLALGVGLVLLSAPLAAGGLGPQTVYTYEPRPVDRSNGETVETLYDLPGVAYGTGAPLRLTREAAANGTVERDAEAVAPAVRNLTRYRFVADDFADRYYSVDARTDEGRFVLDAARADTAAVVDAFAVAPDEAPRPVRRALEDASVTSPRRVNTTLVGGSGDPTIVVRTGSERASDPLAVPKVASLALGVALLLGGLLGLRGERA</sequence>
<dbReference type="InterPro" id="IPR058440">
    <property type="entry name" value="DUF8127"/>
</dbReference>